<accession>A0A4R2HDZ9</accession>
<proteinExistence type="predicted"/>
<dbReference type="OrthoDB" id="9797595at2"/>
<dbReference type="Proteomes" id="UP000294508">
    <property type="component" value="Unassembled WGS sequence"/>
</dbReference>
<feature type="region of interest" description="Disordered" evidence="1">
    <location>
        <begin position="48"/>
        <end position="100"/>
    </location>
</feature>
<protein>
    <recommendedName>
        <fullName evidence="4">YtxH-like protein</fullName>
    </recommendedName>
</protein>
<dbReference type="AlphaFoldDB" id="A0A4R2HDZ9"/>
<evidence type="ECO:0000313" key="3">
    <source>
        <dbReference type="Proteomes" id="UP000294508"/>
    </source>
</evidence>
<name>A0A4R2HDZ9_9ACTN</name>
<reference evidence="2 3" key="1">
    <citation type="journal article" date="2015" name="Stand. Genomic Sci.">
        <title>Genomic Encyclopedia of Bacterial and Archaeal Type Strains, Phase III: the genomes of soil and plant-associated and newly described type strains.</title>
        <authorList>
            <person name="Whitman W.B."/>
            <person name="Woyke T."/>
            <person name="Klenk H.P."/>
            <person name="Zhou Y."/>
            <person name="Lilburn T.G."/>
            <person name="Beck B.J."/>
            <person name="De Vos P."/>
            <person name="Vandamme P."/>
            <person name="Eisen J.A."/>
            <person name="Garrity G."/>
            <person name="Hugenholtz P."/>
            <person name="Kyrpides N.C."/>
        </authorList>
    </citation>
    <scope>NUCLEOTIDE SEQUENCE [LARGE SCALE GENOMIC DNA]</scope>
    <source>
        <strain evidence="2 3">VKM Ac-2572</strain>
    </source>
</reference>
<evidence type="ECO:0000313" key="2">
    <source>
        <dbReference type="EMBL" id="TCO26267.1"/>
    </source>
</evidence>
<gene>
    <name evidence="2" type="ORF">EV652_107158</name>
</gene>
<comment type="caution">
    <text evidence="2">The sequence shown here is derived from an EMBL/GenBank/DDBJ whole genome shotgun (WGS) entry which is preliminary data.</text>
</comment>
<sequence length="100" mass="11043">MRLIVDRRTRRRGIAVQDHGHPFLKTAGVTVAGVCAGMVTEYLMDPERGRERRAKLRDRSTHAAQGMNGMSRDMSNRGRGMATAARDRISGRSGDPTMTS</sequence>
<organism evidence="2 3">
    <name type="scientific">Kribbella steppae</name>
    <dbReference type="NCBI Taxonomy" id="2512223"/>
    <lineage>
        <taxon>Bacteria</taxon>
        <taxon>Bacillati</taxon>
        <taxon>Actinomycetota</taxon>
        <taxon>Actinomycetes</taxon>
        <taxon>Propionibacteriales</taxon>
        <taxon>Kribbellaceae</taxon>
        <taxon>Kribbella</taxon>
    </lineage>
</organism>
<keyword evidence="3" id="KW-1185">Reference proteome</keyword>
<dbReference type="RefSeq" id="WP_132210924.1">
    <property type="nucleotide sequence ID" value="NZ_SLWN01000007.1"/>
</dbReference>
<dbReference type="EMBL" id="SLWN01000007">
    <property type="protein sequence ID" value="TCO26267.1"/>
    <property type="molecule type" value="Genomic_DNA"/>
</dbReference>
<evidence type="ECO:0008006" key="4">
    <source>
        <dbReference type="Google" id="ProtNLM"/>
    </source>
</evidence>
<evidence type="ECO:0000256" key="1">
    <source>
        <dbReference type="SAM" id="MobiDB-lite"/>
    </source>
</evidence>